<comment type="pathway">
    <text evidence="2">Isoprenoid biosynthesis; isopentenyl diphosphate biosynthesis via mevalonate pathway; isopentenyl diphosphate from (R)-mevalonate: step 2/3.</text>
</comment>
<keyword evidence="15" id="KW-1207">Sterol metabolism</keyword>
<dbReference type="AlphaFoldDB" id="A0A0N4U0J7"/>
<evidence type="ECO:0000256" key="13">
    <source>
        <dbReference type="ARBA" id="ARBA00023011"/>
    </source>
</evidence>
<evidence type="ECO:0000256" key="16">
    <source>
        <dbReference type="ARBA" id="ARBA00023221"/>
    </source>
</evidence>
<keyword evidence="16" id="KW-0753">Steroid metabolism</keyword>
<evidence type="ECO:0000256" key="5">
    <source>
        <dbReference type="ARBA" id="ARBA00022516"/>
    </source>
</evidence>
<keyword evidence="12" id="KW-0752">Steroid biosynthesis</keyword>
<dbReference type="PANTHER" id="PTHR13101:SF1">
    <property type="entry name" value="PHOSPHOMEVALONATE KINASE"/>
    <property type="match status" value="1"/>
</dbReference>
<keyword evidence="5" id="KW-0444">Lipid biosynthesis</keyword>
<protein>
    <recommendedName>
        <fullName evidence="17">Phosphomevalonate kinase</fullName>
        <ecNumber evidence="3">2.7.4.2</ecNumber>
    </recommendedName>
</protein>
<keyword evidence="9" id="KW-0418">Kinase</keyword>
<proteinExistence type="predicted"/>
<evidence type="ECO:0000256" key="3">
    <source>
        <dbReference type="ARBA" id="ARBA00012958"/>
    </source>
</evidence>
<dbReference type="InterPro" id="IPR027417">
    <property type="entry name" value="P-loop_NTPase"/>
</dbReference>
<keyword evidence="6" id="KW-0153">Cholesterol metabolism</keyword>
<dbReference type="UniPathway" id="UPA00057">
    <property type="reaction ID" value="UER00099"/>
</dbReference>
<name>A0A0N4U0J7_DRAME</name>
<dbReference type="EC" id="2.7.4.2" evidence="3"/>
<evidence type="ECO:0000256" key="7">
    <source>
        <dbReference type="ARBA" id="ARBA00022679"/>
    </source>
</evidence>
<dbReference type="WBParaSite" id="DME_0000008101-mRNA-1">
    <property type="protein sequence ID" value="DME_0000008101-mRNA-1"/>
    <property type="gene ID" value="DME_0000008101"/>
</dbReference>
<dbReference type="Gene3D" id="3.40.50.300">
    <property type="entry name" value="P-loop containing nucleotide triphosphate hydrolases"/>
    <property type="match status" value="2"/>
</dbReference>
<keyword evidence="14" id="KW-0443">Lipid metabolism</keyword>
<evidence type="ECO:0000256" key="2">
    <source>
        <dbReference type="ARBA" id="ARBA00005017"/>
    </source>
</evidence>
<dbReference type="InterPro" id="IPR005919">
    <property type="entry name" value="Pmev_kin_anim"/>
</dbReference>
<dbReference type="GO" id="GO:0004631">
    <property type="term" value="F:phosphomevalonate kinase activity"/>
    <property type="evidence" value="ECO:0007669"/>
    <property type="project" value="UniProtKB-EC"/>
</dbReference>
<sequence length="192" mass="22556">LRKQCETFNVMKLLIFNYLEMVPVVLCFSGKRKSGKDFLCQELARQFREIDHCSVVVRGISFPLKDEFAKIHQLDKDALKTDDTYKEIYRYEMVKWGEEIRRKDPTYFCKCLMKIFFTRLVRVESNMDVRNARGFQFVSGIDDAETECALDSFMEWDFRIQNDNSSKDSAVPASLQSSLEEIRNVVKLMLVV</sequence>
<keyword evidence="4" id="KW-0963">Cytoplasm</keyword>
<dbReference type="GO" id="GO:0005524">
    <property type="term" value="F:ATP binding"/>
    <property type="evidence" value="ECO:0007669"/>
    <property type="project" value="UniProtKB-KW"/>
</dbReference>
<dbReference type="GO" id="GO:0005829">
    <property type="term" value="C:cytosol"/>
    <property type="evidence" value="ECO:0007669"/>
    <property type="project" value="UniProtKB-SubCell"/>
</dbReference>
<keyword evidence="7" id="KW-0808">Transferase</keyword>
<accession>A0A0N4U0J7</accession>
<evidence type="ECO:0000256" key="12">
    <source>
        <dbReference type="ARBA" id="ARBA00022955"/>
    </source>
</evidence>
<keyword evidence="10" id="KW-0152">Cholesterol biosynthesis</keyword>
<evidence type="ECO:0000313" key="18">
    <source>
        <dbReference type="Proteomes" id="UP000038040"/>
    </source>
</evidence>
<dbReference type="PANTHER" id="PTHR13101">
    <property type="entry name" value="PHOSPHOMEVALONATE KINASE"/>
    <property type="match status" value="1"/>
</dbReference>
<evidence type="ECO:0000256" key="14">
    <source>
        <dbReference type="ARBA" id="ARBA00023098"/>
    </source>
</evidence>
<dbReference type="Proteomes" id="UP000038040">
    <property type="component" value="Unplaced"/>
</dbReference>
<keyword evidence="13" id="KW-0756">Sterol biosynthesis</keyword>
<evidence type="ECO:0000256" key="4">
    <source>
        <dbReference type="ARBA" id="ARBA00022490"/>
    </source>
</evidence>
<dbReference type="GO" id="GO:0019287">
    <property type="term" value="P:isopentenyl diphosphate biosynthetic process, mevalonate pathway"/>
    <property type="evidence" value="ECO:0007669"/>
    <property type="project" value="UniProtKB-UniPathway"/>
</dbReference>
<evidence type="ECO:0000256" key="15">
    <source>
        <dbReference type="ARBA" id="ARBA00023166"/>
    </source>
</evidence>
<evidence type="ECO:0000256" key="11">
    <source>
        <dbReference type="ARBA" id="ARBA00022840"/>
    </source>
</evidence>
<evidence type="ECO:0000256" key="8">
    <source>
        <dbReference type="ARBA" id="ARBA00022741"/>
    </source>
</evidence>
<evidence type="ECO:0000256" key="1">
    <source>
        <dbReference type="ARBA" id="ARBA00004514"/>
    </source>
</evidence>
<dbReference type="GO" id="GO:0006695">
    <property type="term" value="P:cholesterol biosynthetic process"/>
    <property type="evidence" value="ECO:0007669"/>
    <property type="project" value="UniProtKB-KW"/>
</dbReference>
<evidence type="ECO:0000313" key="19">
    <source>
        <dbReference type="WBParaSite" id="DME_0000008101-mRNA-1"/>
    </source>
</evidence>
<evidence type="ECO:0000256" key="6">
    <source>
        <dbReference type="ARBA" id="ARBA00022548"/>
    </source>
</evidence>
<reference evidence="19" key="1">
    <citation type="submission" date="2017-02" db="UniProtKB">
        <authorList>
            <consortium name="WormBaseParasite"/>
        </authorList>
    </citation>
    <scope>IDENTIFICATION</scope>
</reference>
<evidence type="ECO:0000256" key="17">
    <source>
        <dbReference type="ARBA" id="ARBA00034549"/>
    </source>
</evidence>
<evidence type="ECO:0000256" key="9">
    <source>
        <dbReference type="ARBA" id="ARBA00022777"/>
    </source>
</evidence>
<keyword evidence="8" id="KW-0547">Nucleotide-binding</keyword>
<organism evidence="18 19">
    <name type="scientific">Dracunculus medinensis</name>
    <name type="common">Guinea worm</name>
    <dbReference type="NCBI Taxonomy" id="318479"/>
    <lineage>
        <taxon>Eukaryota</taxon>
        <taxon>Metazoa</taxon>
        <taxon>Ecdysozoa</taxon>
        <taxon>Nematoda</taxon>
        <taxon>Chromadorea</taxon>
        <taxon>Rhabditida</taxon>
        <taxon>Spirurina</taxon>
        <taxon>Dracunculoidea</taxon>
        <taxon>Dracunculidae</taxon>
        <taxon>Dracunculus</taxon>
    </lineage>
</organism>
<evidence type="ECO:0000256" key="10">
    <source>
        <dbReference type="ARBA" id="ARBA00022778"/>
    </source>
</evidence>
<dbReference type="Pfam" id="PF04275">
    <property type="entry name" value="P-mevalo_kinase"/>
    <property type="match status" value="1"/>
</dbReference>
<keyword evidence="11" id="KW-0067">ATP-binding</keyword>
<comment type="subcellular location">
    <subcellularLocation>
        <location evidence="1">Cytoplasm</location>
        <location evidence="1">Cytosol</location>
    </subcellularLocation>
</comment>